<dbReference type="Proteomes" id="UP000238348">
    <property type="component" value="Chromosome"/>
</dbReference>
<dbReference type="AlphaFoldDB" id="A0A2L0EHI1"/>
<proteinExistence type="predicted"/>
<dbReference type="InterPro" id="IPR008979">
    <property type="entry name" value="Galactose-bd-like_sf"/>
</dbReference>
<accession>A0A2L0EHI1</accession>
<protein>
    <recommendedName>
        <fullName evidence="3">CBM11 domain-containing protein</fullName>
    </recommendedName>
</protein>
<evidence type="ECO:0000313" key="1">
    <source>
        <dbReference type="EMBL" id="AUX38756.1"/>
    </source>
</evidence>
<gene>
    <name evidence="1" type="ORF">SOCE26_001340</name>
</gene>
<evidence type="ECO:0008006" key="3">
    <source>
        <dbReference type="Google" id="ProtNLM"/>
    </source>
</evidence>
<reference evidence="1 2" key="1">
    <citation type="submission" date="2015-09" db="EMBL/GenBank/DDBJ databases">
        <title>Sorangium comparison.</title>
        <authorList>
            <person name="Zaburannyi N."/>
            <person name="Bunk B."/>
            <person name="Overmann J."/>
            <person name="Mueller R."/>
        </authorList>
    </citation>
    <scope>NUCLEOTIDE SEQUENCE [LARGE SCALE GENOMIC DNA]</scope>
    <source>
        <strain evidence="1 2">So ce26</strain>
    </source>
</reference>
<dbReference type="RefSeq" id="WP_199789546.1">
    <property type="nucleotide sequence ID" value="NZ_CP012673.1"/>
</dbReference>
<organism evidence="1 2">
    <name type="scientific">Sorangium cellulosum</name>
    <name type="common">Polyangium cellulosum</name>
    <dbReference type="NCBI Taxonomy" id="56"/>
    <lineage>
        <taxon>Bacteria</taxon>
        <taxon>Pseudomonadati</taxon>
        <taxon>Myxococcota</taxon>
        <taxon>Polyangia</taxon>
        <taxon>Polyangiales</taxon>
        <taxon>Polyangiaceae</taxon>
        <taxon>Sorangium</taxon>
    </lineage>
</organism>
<name>A0A2L0EHI1_SORCE</name>
<dbReference type="SUPFAM" id="SSF49785">
    <property type="entry name" value="Galactose-binding domain-like"/>
    <property type="match status" value="1"/>
</dbReference>
<evidence type="ECO:0000313" key="2">
    <source>
        <dbReference type="Proteomes" id="UP000238348"/>
    </source>
</evidence>
<sequence length="80" mass="8900">MFINSSAGQSRSCYRRAGCDDNWAKSLSLTEEWKEFTIPFADLAQGGWGDPAATEAIDASKLYSIQLQFNTVPEFDLCID</sequence>
<dbReference type="EMBL" id="CP012673">
    <property type="protein sequence ID" value="AUX38756.1"/>
    <property type="molecule type" value="Genomic_DNA"/>
</dbReference>